<keyword evidence="2 5" id="KW-0378">Hydrolase</keyword>
<proteinExistence type="inferred from homology"/>
<dbReference type="Gene3D" id="3.60.60.10">
    <property type="entry name" value="Penicillin V Acylase, Chain A"/>
    <property type="match status" value="1"/>
</dbReference>
<dbReference type="PANTHER" id="PTHR35527">
    <property type="entry name" value="CHOLOYLGLYCINE HYDROLASE"/>
    <property type="match status" value="1"/>
</dbReference>
<evidence type="ECO:0000256" key="2">
    <source>
        <dbReference type="ARBA" id="ARBA00022801"/>
    </source>
</evidence>
<evidence type="ECO:0000259" key="4">
    <source>
        <dbReference type="Pfam" id="PF02275"/>
    </source>
</evidence>
<evidence type="ECO:0000256" key="3">
    <source>
        <dbReference type="SAM" id="SignalP"/>
    </source>
</evidence>
<sequence>MSRRLSGIFGRLTALTLASTMAVAPAAQACTNILLTAADGTPVYGRTMEYAFNIQSELAVIPRNYGYVGTGPDNTTTFKWKSRYALAGVINLGKPVVSDGMNEKGLAGGALYFPGFASYTAPKDADPSSSLAPWEFLTWALTNFATVAEVKAAAAKISIIDVPTPGINFTLPLHFAFHDATGASIVIEPIDGKLKIHDNPLGVLTNSPTFDWHINNVSNYVNITPVDAPSLKIAGQTIAPFGQGSGLLGIPGDPTPPSRFIRALGYVASAKQLPDGPQTVRLAEHILNNFDIPIGFIRTDPKGGQLEYTQWSSVADLRAKRYYIKSYEDQVLRSVDLMSFDLDAKTLQIAPLKANPTPTAIAFPKQ</sequence>
<protein>
    <submittedName>
        <fullName evidence="5">Choloylglycine hydrolase family protein</fullName>
    </submittedName>
</protein>
<dbReference type="InterPro" id="IPR029132">
    <property type="entry name" value="CBAH/NAAA_C"/>
</dbReference>
<evidence type="ECO:0000313" key="5">
    <source>
        <dbReference type="EMBL" id="KAB0268192.1"/>
    </source>
</evidence>
<keyword evidence="3" id="KW-0732">Signal</keyword>
<dbReference type="SUPFAM" id="SSF56235">
    <property type="entry name" value="N-terminal nucleophile aminohydrolases (Ntn hydrolases)"/>
    <property type="match status" value="1"/>
</dbReference>
<evidence type="ECO:0000256" key="1">
    <source>
        <dbReference type="ARBA" id="ARBA00006625"/>
    </source>
</evidence>
<comment type="caution">
    <text evidence="5">The sequence shown here is derived from an EMBL/GenBank/DDBJ whole genome shotgun (WGS) entry which is preliminary data.</text>
</comment>
<accession>A0A5N3PEL8</accession>
<dbReference type="RefSeq" id="WP_150942750.1">
    <property type="nucleotide sequence ID" value="NZ_VCMV01000007.1"/>
</dbReference>
<reference evidence="5 6" key="1">
    <citation type="journal article" date="2019" name="Microorganisms">
        <title>Genome Insights into the Novel Species Microvirga brassicacearum, a Rapeseed Endophyte with Biotechnological Potential.</title>
        <authorList>
            <person name="Jimenez-Gomez A."/>
            <person name="Saati-Santamaria Z."/>
            <person name="Igual J.M."/>
            <person name="Rivas R."/>
            <person name="Mateos P.F."/>
            <person name="Garcia-Fraile P."/>
        </authorList>
    </citation>
    <scope>NUCLEOTIDE SEQUENCE [LARGE SCALE GENOMIC DNA]</scope>
    <source>
        <strain evidence="5 6">CDVBN77</strain>
    </source>
</reference>
<dbReference type="PANTHER" id="PTHR35527:SF2">
    <property type="entry name" value="HYDROLASE"/>
    <property type="match status" value="1"/>
</dbReference>
<comment type="similarity">
    <text evidence="1">Belongs to the peptidase C59 family.</text>
</comment>
<evidence type="ECO:0000313" key="6">
    <source>
        <dbReference type="Proteomes" id="UP000325684"/>
    </source>
</evidence>
<feature type="domain" description="Choloylglycine hydrolase/NAAA C-terminal" evidence="4">
    <location>
        <begin position="30"/>
        <end position="347"/>
    </location>
</feature>
<dbReference type="PROSITE" id="PS51257">
    <property type="entry name" value="PROKAR_LIPOPROTEIN"/>
    <property type="match status" value="1"/>
</dbReference>
<dbReference type="GO" id="GO:0016787">
    <property type="term" value="F:hydrolase activity"/>
    <property type="evidence" value="ECO:0007669"/>
    <property type="project" value="UniProtKB-KW"/>
</dbReference>
<dbReference type="InterPro" id="IPR029055">
    <property type="entry name" value="Ntn_hydrolases_N"/>
</dbReference>
<dbReference type="EMBL" id="VCMV01000007">
    <property type="protein sequence ID" value="KAB0268192.1"/>
    <property type="molecule type" value="Genomic_DNA"/>
</dbReference>
<organism evidence="5 6">
    <name type="scientific">Microvirga brassicacearum</name>
    <dbReference type="NCBI Taxonomy" id="2580413"/>
    <lineage>
        <taxon>Bacteria</taxon>
        <taxon>Pseudomonadati</taxon>
        <taxon>Pseudomonadota</taxon>
        <taxon>Alphaproteobacteria</taxon>
        <taxon>Hyphomicrobiales</taxon>
        <taxon>Methylobacteriaceae</taxon>
        <taxon>Microvirga</taxon>
    </lineage>
</organism>
<dbReference type="OrthoDB" id="9794717at2"/>
<feature type="chain" id="PRO_5024440639" evidence="3">
    <location>
        <begin position="30"/>
        <end position="366"/>
    </location>
</feature>
<dbReference type="CDD" id="cd00542">
    <property type="entry name" value="Ntn_PVA"/>
    <property type="match status" value="1"/>
</dbReference>
<dbReference type="InterPro" id="IPR052193">
    <property type="entry name" value="Peptidase_C59"/>
</dbReference>
<name>A0A5N3PEL8_9HYPH</name>
<feature type="signal peptide" evidence="3">
    <location>
        <begin position="1"/>
        <end position="29"/>
    </location>
</feature>
<keyword evidence="6" id="KW-1185">Reference proteome</keyword>
<dbReference type="AlphaFoldDB" id="A0A5N3PEL8"/>
<dbReference type="Proteomes" id="UP000325684">
    <property type="component" value="Unassembled WGS sequence"/>
</dbReference>
<gene>
    <name evidence="5" type="ORF">FEZ63_06120</name>
</gene>
<dbReference type="Pfam" id="PF02275">
    <property type="entry name" value="CBAH"/>
    <property type="match status" value="1"/>
</dbReference>